<feature type="domain" description="PABS" evidence="6">
    <location>
        <begin position="217"/>
        <end position="464"/>
    </location>
</feature>
<evidence type="ECO:0000313" key="7">
    <source>
        <dbReference type="EMBL" id="SHI54569.1"/>
    </source>
</evidence>
<evidence type="ECO:0000313" key="8">
    <source>
        <dbReference type="Proteomes" id="UP000324781"/>
    </source>
</evidence>
<dbReference type="Proteomes" id="UP000324781">
    <property type="component" value="Unassembled WGS sequence"/>
</dbReference>
<evidence type="ECO:0000256" key="3">
    <source>
        <dbReference type="ARBA" id="ARBA00023115"/>
    </source>
</evidence>
<dbReference type="GO" id="GO:0008168">
    <property type="term" value="F:methyltransferase activity"/>
    <property type="evidence" value="ECO:0007669"/>
    <property type="project" value="UniProtKB-KW"/>
</dbReference>
<comment type="similarity">
    <text evidence="1">Belongs to the spermidine/spermine synthase family.</text>
</comment>
<evidence type="ECO:0000256" key="5">
    <source>
        <dbReference type="SAM" id="Phobius"/>
    </source>
</evidence>
<dbReference type="InterPro" id="IPR029063">
    <property type="entry name" value="SAM-dependent_MTases_sf"/>
</dbReference>
<evidence type="ECO:0000256" key="2">
    <source>
        <dbReference type="ARBA" id="ARBA00022679"/>
    </source>
</evidence>
<feature type="transmembrane region" description="Helical" evidence="5">
    <location>
        <begin position="115"/>
        <end position="138"/>
    </location>
</feature>
<dbReference type="Gene3D" id="3.40.50.150">
    <property type="entry name" value="Vaccinia Virus protein VP39"/>
    <property type="match status" value="1"/>
</dbReference>
<feature type="transmembrane region" description="Helical" evidence="5">
    <location>
        <begin position="159"/>
        <end position="182"/>
    </location>
</feature>
<feature type="transmembrane region" description="Helical" evidence="5">
    <location>
        <begin position="76"/>
        <end position="109"/>
    </location>
</feature>
<accession>A0A1M6C0J5</accession>
<feature type="transmembrane region" description="Helical" evidence="5">
    <location>
        <begin position="41"/>
        <end position="64"/>
    </location>
</feature>
<dbReference type="InterPro" id="IPR030374">
    <property type="entry name" value="PABS"/>
</dbReference>
<dbReference type="EMBL" id="FQZP01000004">
    <property type="protein sequence ID" value="SHI54569.1"/>
    <property type="molecule type" value="Genomic_DNA"/>
</dbReference>
<protein>
    <submittedName>
        <fullName evidence="7">Methyltransferase domain-containing protein</fullName>
    </submittedName>
</protein>
<feature type="active site" description="Proton acceptor" evidence="4">
    <location>
        <position position="377"/>
    </location>
</feature>
<keyword evidence="5" id="KW-1133">Transmembrane helix</keyword>
<dbReference type="NCBIfam" id="NF037959">
    <property type="entry name" value="MFS_SpdSyn"/>
    <property type="match status" value="1"/>
</dbReference>
<keyword evidence="8" id="KW-1185">Reference proteome</keyword>
<feature type="transmembrane region" description="Helical" evidence="5">
    <location>
        <begin position="188"/>
        <end position="205"/>
    </location>
</feature>
<dbReference type="PANTHER" id="PTHR43317:SF1">
    <property type="entry name" value="THERMOSPERMINE SYNTHASE ACAULIS5"/>
    <property type="match status" value="1"/>
</dbReference>
<dbReference type="SUPFAM" id="SSF53335">
    <property type="entry name" value="S-adenosyl-L-methionine-dependent methyltransferases"/>
    <property type="match status" value="1"/>
</dbReference>
<name>A0A1M6C0J5_9FIRM</name>
<dbReference type="AlphaFoldDB" id="A0A1M6C0J5"/>
<dbReference type="SUPFAM" id="SSF103473">
    <property type="entry name" value="MFS general substrate transporter"/>
    <property type="match status" value="1"/>
</dbReference>
<evidence type="ECO:0000256" key="4">
    <source>
        <dbReference type="PROSITE-ProRule" id="PRU00354"/>
    </source>
</evidence>
<gene>
    <name evidence="7" type="ORF">SAMN05444373_10049</name>
</gene>
<keyword evidence="3 4" id="KW-0620">Polyamine biosynthesis</keyword>
<feature type="transmembrane region" description="Helical" evidence="5">
    <location>
        <begin position="217"/>
        <end position="235"/>
    </location>
</feature>
<keyword evidence="7" id="KW-0489">Methyltransferase</keyword>
<dbReference type="InterPro" id="IPR036259">
    <property type="entry name" value="MFS_trans_sf"/>
</dbReference>
<organism evidence="7 8">
    <name type="scientific">Thermoclostridium caenicola</name>
    <dbReference type="NCBI Taxonomy" id="659425"/>
    <lineage>
        <taxon>Bacteria</taxon>
        <taxon>Bacillati</taxon>
        <taxon>Bacillota</taxon>
        <taxon>Clostridia</taxon>
        <taxon>Eubacteriales</taxon>
        <taxon>Oscillospiraceae</taxon>
        <taxon>Thermoclostridium</taxon>
    </lineage>
</organism>
<dbReference type="Gene3D" id="1.20.1250.20">
    <property type="entry name" value="MFS general substrate transporter like domains"/>
    <property type="match status" value="1"/>
</dbReference>
<dbReference type="GO" id="GO:0006596">
    <property type="term" value="P:polyamine biosynthetic process"/>
    <property type="evidence" value="ECO:0007669"/>
    <property type="project" value="UniProtKB-UniRule"/>
</dbReference>
<reference evidence="7 8" key="1">
    <citation type="submission" date="2016-11" db="EMBL/GenBank/DDBJ databases">
        <authorList>
            <person name="Varghese N."/>
            <person name="Submissions S."/>
        </authorList>
    </citation>
    <scope>NUCLEOTIDE SEQUENCE [LARGE SCALE GENOMIC DNA]</scope>
    <source>
        <strain evidence="7 8">DSM 19027</strain>
    </source>
</reference>
<evidence type="ECO:0000259" key="6">
    <source>
        <dbReference type="PROSITE" id="PS51006"/>
    </source>
</evidence>
<dbReference type="PANTHER" id="PTHR43317">
    <property type="entry name" value="THERMOSPERMINE SYNTHASE ACAULIS5"/>
    <property type="match status" value="1"/>
</dbReference>
<sequence length="539" mass="60298">MMHMSKPNNLILYITSFLSGMTVMAVELACSRLLAPYFSSSQIVWTVIIGLIMISMSIGNMLGGRLADKHKSLGRLYFYIWIASLWIAAIPFVGKYLISGIIGLLLLFVPGGQFVVAGSALSCLVIFAFPMALLGMVSPYLVRLGIHDMESSGKTAGKIYAMGTIGSIIGTFIPTFVTIPTIGTGKTFFLFAFLLNVVCVLYFIFRRERRIKNIVTTILLLAFLLMPFQDSFAYWKTNIIYEGESLYNYLQVSETEDSVILSTNVAFGVQSIYKKDGSLSGYYYEYALMAPFFMEEASFNKDLDVLVLGLGTGTYSKQLKKYFPNSSCDAVEIDEKIARLAGEYFELKPDEATIYINDGRSFLDTGNAGLYDIILADAYQDITVPFHMSTEEFFRKVKEHLKPGGILIVNINMKSGDFTGVPEYLAGTVKNCFKSVYRVDLINVTNSVLFVSDLDNMPENYARNTQTAIAEDHDLYAISRYVGNNIREVEASDLILTDDLAPVEVLGQKSLNRLVEQELEYYRSYMKGKGLKDILEMLE</sequence>
<dbReference type="GO" id="GO:0032259">
    <property type="term" value="P:methylation"/>
    <property type="evidence" value="ECO:0007669"/>
    <property type="project" value="UniProtKB-KW"/>
</dbReference>
<dbReference type="CDD" id="cd02440">
    <property type="entry name" value="AdoMet_MTases"/>
    <property type="match status" value="1"/>
</dbReference>
<keyword evidence="5" id="KW-0812">Transmembrane</keyword>
<dbReference type="PROSITE" id="PS51006">
    <property type="entry name" value="PABS_2"/>
    <property type="match status" value="1"/>
</dbReference>
<dbReference type="Pfam" id="PF01564">
    <property type="entry name" value="Spermine_synth"/>
    <property type="match status" value="1"/>
</dbReference>
<proteinExistence type="inferred from homology"/>
<keyword evidence="2 4" id="KW-0808">Transferase</keyword>
<evidence type="ECO:0000256" key="1">
    <source>
        <dbReference type="ARBA" id="ARBA00007867"/>
    </source>
</evidence>
<keyword evidence="5" id="KW-0472">Membrane</keyword>